<evidence type="ECO:0008006" key="5">
    <source>
        <dbReference type="Google" id="ProtNLM"/>
    </source>
</evidence>
<organism evidence="3 4">
    <name type="scientific">Gomphosphaeria aponina SAG 52.96 = DSM 107014</name>
    <dbReference type="NCBI Taxonomy" id="1521640"/>
    <lineage>
        <taxon>Bacteria</taxon>
        <taxon>Bacillati</taxon>
        <taxon>Cyanobacteriota</taxon>
        <taxon>Cyanophyceae</taxon>
        <taxon>Oscillatoriophycideae</taxon>
        <taxon>Chroococcales</taxon>
        <taxon>Gomphosphaeriaceae</taxon>
        <taxon>Gomphosphaeria</taxon>
    </lineage>
</organism>
<keyword evidence="1" id="KW-0175">Coiled coil</keyword>
<feature type="coiled-coil region" evidence="1">
    <location>
        <begin position="94"/>
        <end position="167"/>
    </location>
</feature>
<evidence type="ECO:0000313" key="3">
    <source>
        <dbReference type="EMBL" id="MBR8828953.1"/>
    </source>
</evidence>
<comment type="caution">
    <text evidence="3">The sequence shown here is derived from an EMBL/GenBank/DDBJ whole genome shotgun (WGS) entry which is preliminary data.</text>
</comment>
<evidence type="ECO:0000256" key="2">
    <source>
        <dbReference type="SAM" id="MobiDB-lite"/>
    </source>
</evidence>
<feature type="region of interest" description="Disordered" evidence="2">
    <location>
        <begin position="28"/>
        <end position="55"/>
    </location>
</feature>
<accession>A0A941GYT7</accession>
<proteinExistence type="predicted"/>
<dbReference type="AlphaFoldDB" id="A0A941GYT7"/>
<feature type="coiled-coil region" evidence="1">
    <location>
        <begin position="282"/>
        <end position="330"/>
    </location>
</feature>
<protein>
    <recommendedName>
        <fullName evidence="5">Myosin heavy chain</fullName>
    </recommendedName>
</protein>
<reference evidence="3" key="1">
    <citation type="submission" date="2021-02" db="EMBL/GenBank/DDBJ databases">
        <title>Metagenome analyses of Stigonema ocellatum DSM 106950, Chlorogloea purpurea SAG 13.99 and Gomphosphaeria aponina DSM 107014.</title>
        <authorList>
            <person name="Marter P."/>
            <person name="Huang S."/>
        </authorList>
    </citation>
    <scope>NUCLEOTIDE SEQUENCE</scope>
    <source>
        <strain evidence="3">JP213</strain>
    </source>
</reference>
<evidence type="ECO:0000256" key="1">
    <source>
        <dbReference type="SAM" id="Coils"/>
    </source>
</evidence>
<dbReference type="Proteomes" id="UP000767446">
    <property type="component" value="Unassembled WGS sequence"/>
</dbReference>
<name>A0A941GYT7_9CHRO</name>
<gene>
    <name evidence="3" type="ORF">DSM107014_13810</name>
</gene>
<dbReference type="EMBL" id="JADQBC010000097">
    <property type="protein sequence ID" value="MBR8828953.1"/>
    <property type="molecule type" value="Genomic_DNA"/>
</dbReference>
<evidence type="ECO:0000313" key="4">
    <source>
        <dbReference type="Proteomes" id="UP000767446"/>
    </source>
</evidence>
<sequence>MAINSKSTKAEILEAYDELKQEKAELEKQLKQKNTVPTLPKPEMQTPPKPENKIPSQPTIFPANMNLILQNLEKLQVSFGSATSNLSEQLITEASALEKLRELLAKEIQELQELHDLETIEEDTLDNLIQAYEESDKAFAEEYNQQKETLEQEIQELKKAWHKEQENHRREIKERDEIYFKTTQREAEEYGYNLKLQRDLDKEEYEQRKQNLYQELITARQEQEKQWKEREDSISEREKQYAEATFKVEAFEKELEGKIKQGKEEGRGIGNYQAKVKADLHSKEVEGEKQNYQLRIQSLEEIIQHNEARINALSKQLDGALKQVQDLAVKAIEGTSNRNSFDAMKEIALEQAKNQQKGK</sequence>